<proteinExistence type="predicted"/>
<keyword evidence="3" id="KW-1185">Reference proteome</keyword>
<feature type="transmembrane region" description="Helical" evidence="1">
    <location>
        <begin position="898"/>
        <end position="927"/>
    </location>
</feature>
<sequence>MSFPNLSALAVRERAVTLFFLILSVLGGIYAFATLGRAEDPAFTVRVMQVNVAWPGATPQQLQEQVVDRLEKKIQEVEFLYRIETTIRPGQATLQVEFHDYTPQARVPELFYQVRKRMWDAQREMPAGVIGPVANDDFADVYFSLLALTAPKLPHDELVREAERLRDEIQRIDGVHKALLLGERTQRMYVEFDNARLVNLGLSPQAIFEAIDASNRLVPTGRLETDGPRLHIRLDADLSDPEALARLPIRAGGKVIRLGDIATIRRGYEDPPSYLVRARGQDAVLIGVVMNKGDNGLQLGQRLAAYLEREKTELPLGLELTQLTNQADAIAKAVNLFQIKFLVAVVVVMGVSMLAIGLRAGLIVGIAVPVTLGLSFVVFKAMGINLDRITLGALIISLGLLVDDAIIAVEMMLVKMEEGWDRVRAAAHAWNVTAAPMLFGTLVTVAGFLPIGFARSGVGEYAGNIFWVLAVSLLVSWLVAVTFTPYLGVKMLRDVPPEARHGHDQLYQTPAYQRLRRVVAWCVTQRKTVVATTVALLVLAAVGMAKVVPKQFFPSSDRPEVLVSVYLPQGTSVRVTDQTVRRLEAILAPMPEVKTLSAYVGAGAPRFFISANPEPPNPAFGKLIVVAHDEASRDRIIATLEEHIQRGEFAEARVRVARLLYGPPVAWPVQFRVFGPDPVELRRVAHRVREVMAANPHVVDAHLEWDERVPVLALRADADRLRLLGLTPQDVAQQLQTLLDGVPVTQLRVGHRTVELIARGAVMGARPSAETIGALELLNRDGRKVPVAQLGQLEVRYEEPVIKRYNREPFVAVQAEVRGAQANDVTAAVWKALEPLRAELPPGYRVAIGGSVEQSEKANLSIQKLQPLMVAAMLVFIMLQMRSFAGTFMVVATAPLGLIGAVLALLVFWQPFGFVALLGLTGLAGILMRNTLILTQQVADNFEAGMAAFDAVVEAAVQRARPVVLTALAAVLAFVPLTHDSFWGPLAYVLIGGVAVGTAITLLFVPALYALWFRIRPAAA</sequence>
<comment type="caution">
    <text evidence="2">The sequence shown here is derived from an EMBL/GenBank/DDBJ whole genome shotgun (WGS) entry which is preliminary data.</text>
</comment>
<dbReference type="Gene3D" id="3.30.2090.10">
    <property type="entry name" value="Multidrug efflux transporter AcrB TolC docking domain, DN and DC subdomains"/>
    <property type="match status" value="2"/>
</dbReference>
<dbReference type="PANTHER" id="PTHR32063">
    <property type="match status" value="1"/>
</dbReference>
<dbReference type="OrthoDB" id="9757940at2"/>
<dbReference type="GO" id="GO:0042910">
    <property type="term" value="F:xenobiotic transmembrane transporter activity"/>
    <property type="evidence" value="ECO:0007669"/>
    <property type="project" value="TreeGrafter"/>
</dbReference>
<dbReference type="SUPFAM" id="SSF82693">
    <property type="entry name" value="Multidrug efflux transporter AcrB pore domain, PN1, PN2, PC1 and PC2 subdomains"/>
    <property type="match status" value="3"/>
</dbReference>
<dbReference type="Pfam" id="PF00873">
    <property type="entry name" value="ACR_tran"/>
    <property type="match status" value="1"/>
</dbReference>
<dbReference type="SUPFAM" id="SSF82714">
    <property type="entry name" value="Multidrug efflux transporter AcrB TolC docking domain, DN and DC subdomains"/>
    <property type="match status" value="2"/>
</dbReference>
<evidence type="ECO:0000313" key="3">
    <source>
        <dbReference type="Proteomes" id="UP000091969"/>
    </source>
</evidence>
<evidence type="ECO:0000256" key="1">
    <source>
        <dbReference type="SAM" id="Phobius"/>
    </source>
</evidence>
<dbReference type="EMBL" id="LZDH01000056">
    <property type="protein sequence ID" value="OBS30549.1"/>
    <property type="molecule type" value="Genomic_DNA"/>
</dbReference>
<protein>
    <submittedName>
        <fullName evidence="2">Multidrug transporter</fullName>
    </submittedName>
</protein>
<dbReference type="AlphaFoldDB" id="A0A1A6DUU6"/>
<dbReference type="Gene3D" id="1.20.1640.10">
    <property type="entry name" value="Multidrug efflux transporter AcrB transmembrane domain"/>
    <property type="match status" value="2"/>
</dbReference>
<feature type="transmembrane region" description="Helical" evidence="1">
    <location>
        <begin position="465"/>
        <end position="487"/>
    </location>
</feature>
<dbReference type="InterPro" id="IPR027463">
    <property type="entry name" value="AcrB_DN_DC_subdom"/>
</dbReference>
<dbReference type="Gene3D" id="3.30.70.1430">
    <property type="entry name" value="Multidrug efflux transporter AcrB pore domain"/>
    <property type="match status" value="2"/>
</dbReference>
<feature type="transmembrane region" description="Helical" evidence="1">
    <location>
        <begin position="15"/>
        <end position="36"/>
    </location>
</feature>
<dbReference type="Gene3D" id="3.30.70.1320">
    <property type="entry name" value="Multidrug efflux transporter AcrB pore domain like"/>
    <property type="match status" value="1"/>
</dbReference>
<dbReference type="GO" id="GO:0005886">
    <property type="term" value="C:plasma membrane"/>
    <property type="evidence" value="ECO:0007669"/>
    <property type="project" value="TreeGrafter"/>
</dbReference>
<feature type="transmembrane region" description="Helical" evidence="1">
    <location>
        <begin position="339"/>
        <end position="356"/>
    </location>
</feature>
<feature type="transmembrane region" description="Helical" evidence="1">
    <location>
        <begin position="362"/>
        <end position="379"/>
    </location>
</feature>
<name>A0A1A6DUU6_9BURK</name>
<feature type="transmembrane region" description="Helical" evidence="1">
    <location>
        <begin position="434"/>
        <end position="453"/>
    </location>
</feature>
<keyword evidence="1" id="KW-1133">Transmembrane helix</keyword>
<dbReference type="STRING" id="1101373.A9O67_05920"/>
<dbReference type="PRINTS" id="PR00702">
    <property type="entry name" value="ACRIFLAVINRP"/>
</dbReference>
<dbReference type="Gene3D" id="3.30.70.1440">
    <property type="entry name" value="Multidrug efflux transporter AcrB pore domain"/>
    <property type="match status" value="1"/>
</dbReference>
<reference evidence="2 3" key="1">
    <citation type="submission" date="2016-06" db="EMBL/GenBank/DDBJ databases">
        <title>Genome sequence of Tepidimonas fonticaldi PL17.</title>
        <authorList>
            <person name="Pinnaka A.K."/>
        </authorList>
    </citation>
    <scope>NUCLEOTIDE SEQUENCE [LARGE SCALE GENOMIC DNA]</scope>
    <source>
        <strain evidence="2 3">PL17</strain>
    </source>
</reference>
<dbReference type="SUPFAM" id="SSF82866">
    <property type="entry name" value="Multidrug efflux transporter AcrB transmembrane domain"/>
    <property type="match status" value="2"/>
</dbReference>
<gene>
    <name evidence="2" type="ORF">A9O67_05920</name>
</gene>
<dbReference type="RefSeq" id="WP_068609099.1">
    <property type="nucleotide sequence ID" value="NZ_LZDH01000056.1"/>
</dbReference>
<organism evidence="2 3">
    <name type="scientific">Tepidimonas fonticaldi</name>
    <dbReference type="NCBI Taxonomy" id="1101373"/>
    <lineage>
        <taxon>Bacteria</taxon>
        <taxon>Pseudomonadati</taxon>
        <taxon>Pseudomonadota</taxon>
        <taxon>Betaproteobacteria</taxon>
        <taxon>Burkholderiales</taxon>
        <taxon>Tepidimonas</taxon>
    </lineage>
</organism>
<dbReference type="PANTHER" id="PTHR32063:SF18">
    <property type="entry name" value="CATION EFFLUX SYSTEM PROTEIN"/>
    <property type="match status" value="1"/>
</dbReference>
<dbReference type="InterPro" id="IPR001036">
    <property type="entry name" value="Acrflvin-R"/>
</dbReference>
<accession>A0A1A6DUU6</accession>
<evidence type="ECO:0000313" key="2">
    <source>
        <dbReference type="EMBL" id="OBS30549.1"/>
    </source>
</evidence>
<feature type="transmembrane region" description="Helical" evidence="1">
    <location>
        <begin position="985"/>
        <end position="1012"/>
    </location>
</feature>
<keyword evidence="1" id="KW-0812">Transmembrane</keyword>
<keyword evidence="1" id="KW-0472">Membrane</keyword>
<dbReference type="Proteomes" id="UP000091969">
    <property type="component" value="Unassembled WGS sequence"/>
</dbReference>
<feature type="transmembrane region" description="Helical" evidence="1">
    <location>
        <begin position="391"/>
        <end position="414"/>
    </location>
</feature>